<evidence type="ECO:0000256" key="6">
    <source>
        <dbReference type="ARBA" id="ARBA00022618"/>
    </source>
</evidence>
<dbReference type="Proteomes" id="UP000611277">
    <property type="component" value="Unassembled WGS sequence"/>
</dbReference>
<dbReference type="CDD" id="cd03273">
    <property type="entry name" value="ABC_SMC2_euk"/>
    <property type="match status" value="1"/>
</dbReference>
<feature type="non-terminal residue" evidence="17">
    <location>
        <position position="1"/>
    </location>
</feature>
<dbReference type="PANTHER" id="PTHR43977">
    <property type="entry name" value="STRUCTURAL MAINTENANCE OF CHROMOSOMES PROTEIN 3"/>
    <property type="match status" value="1"/>
</dbReference>
<evidence type="ECO:0000256" key="4">
    <source>
        <dbReference type="ARBA" id="ARBA00018694"/>
    </source>
</evidence>
<dbReference type="FunFam" id="3.40.50.300:FF:000278">
    <property type="entry name" value="Structural maintenance of chromosomes 2"/>
    <property type="match status" value="1"/>
</dbReference>
<keyword evidence="7" id="KW-0547">Nucleotide-binding</keyword>
<dbReference type="Gene3D" id="3.30.70.1620">
    <property type="match status" value="1"/>
</dbReference>
<dbReference type="GO" id="GO:0030261">
    <property type="term" value="P:chromosome condensation"/>
    <property type="evidence" value="ECO:0007669"/>
    <property type="project" value="UniProtKB-KW"/>
</dbReference>
<dbReference type="GO" id="GO:0016887">
    <property type="term" value="F:ATP hydrolysis activity"/>
    <property type="evidence" value="ECO:0007669"/>
    <property type="project" value="InterPro"/>
</dbReference>
<evidence type="ECO:0000256" key="10">
    <source>
        <dbReference type="ARBA" id="ARBA00023054"/>
    </source>
</evidence>
<dbReference type="InterPro" id="IPR036277">
    <property type="entry name" value="SMC_hinge_sf"/>
</dbReference>
<keyword evidence="10 15" id="KW-0175">Coiled coil</keyword>
<dbReference type="FunFam" id="3.40.50.300:FF:000385">
    <property type="entry name" value="Structural maintenance of chromosomes 2"/>
    <property type="match status" value="1"/>
</dbReference>
<comment type="caution">
    <text evidence="17">The sequence shown here is derived from an EMBL/GenBank/DDBJ whole genome shotgun (WGS) entry which is preliminary data.</text>
</comment>
<comment type="function">
    <text evidence="14">Central component of the condensin complex, a complex required for conversion of interphase chromatin into mitotic-like condense chromosomes. The condensin complex probably introduces positive supercoils into relaxed DNA in the presence of type I topoisomerases and converts nicked DNA into positive knotted forms in the presence of type II topoisomerases.</text>
</comment>
<name>A0A851SMQ3_CERFA</name>
<feature type="domain" description="SMC hinge" evidence="16">
    <location>
        <begin position="520"/>
        <end position="640"/>
    </location>
</feature>
<feature type="coiled-coil region" evidence="15">
    <location>
        <begin position="253"/>
        <end position="287"/>
    </location>
</feature>
<dbReference type="EMBL" id="WBNC01029387">
    <property type="protein sequence ID" value="NXD04988.1"/>
    <property type="molecule type" value="Genomic_DNA"/>
</dbReference>
<evidence type="ECO:0000313" key="17">
    <source>
        <dbReference type="EMBL" id="NXD04988.1"/>
    </source>
</evidence>
<dbReference type="InterPro" id="IPR003395">
    <property type="entry name" value="RecF/RecN/SMC_N"/>
</dbReference>
<dbReference type="GO" id="GO:0005694">
    <property type="term" value="C:chromosome"/>
    <property type="evidence" value="ECO:0007669"/>
    <property type="project" value="UniProtKB-SubCell"/>
</dbReference>
<dbReference type="SUPFAM" id="SSF57997">
    <property type="entry name" value="Tropomyosin"/>
    <property type="match status" value="1"/>
</dbReference>
<dbReference type="GO" id="GO:0005524">
    <property type="term" value="F:ATP binding"/>
    <property type="evidence" value="ECO:0007669"/>
    <property type="project" value="UniProtKB-KW"/>
</dbReference>
<organism evidence="17 18">
    <name type="scientific">Certhia familiaris</name>
    <name type="common">Eurasian treecreeper</name>
    <dbReference type="NCBI Taxonomy" id="73333"/>
    <lineage>
        <taxon>Eukaryota</taxon>
        <taxon>Metazoa</taxon>
        <taxon>Chordata</taxon>
        <taxon>Craniata</taxon>
        <taxon>Vertebrata</taxon>
        <taxon>Euteleostomi</taxon>
        <taxon>Archelosauria</taxon>
        <taxon>Archosauria</taxon>
        <taxon>Dinosauria</taxon>
        <taxon>Saurischia</taxon>
        <taxon>Theropoda</taxon>
        <taxon>Coelurosauria</taxon>
        <taxon>Aves</taxon>
        <taxon>Neognathae</taxon>
        <taxon>Neoaves</taxon>
        <taxon>Telluraves</taxon>
        <taxon>Australaves</taxon>
        <taxon>Passeriformes</taxon>
        <taxon>Certhiidae</taxon>
        <taxon>Certhiinae</taxon>
        <taxon>Certhia</taxon>
    </lineage>
</organism>
<keyword evidence="6" id="KW-0132">Cell division</keyword>
<evidence type="ECO:0000259" key="16">
    <source>
        <dbReference type="SMART" id="SM00968"/>
    </source>
</evidence>
<keyword evidence="5" id="KW-0158">Chromosome</keyword>
<dbReference type="PIRSF" id="PIRSF005719">
    <property type="entry name" value="SMC"/>
    <property type="match status" value="1"/>
</dbReference>
<dbReference type="InterPro" id="IPR027120">
    <property type="entry name" value="Smc2_ABC"/>
</dbReference>
<dbReference type="AlphaFoldDB" id="A0A851SMQ3"/>
<feature type="non-terminal residue" evidence="17">
    <location>
        <position position="1195"/>
    </location>
</feature>
<evidence type="ECO:0000256" key="14">
    <source>
        <dbReference type="ARBA" id="ARBA00058936"/>
    </source>
</evidence>
<keyword evidence="12" id="KW-0539">Nucleus</keyword>
<dbReference type="SUPFAM" id="SSF75553">
    <property type="entry name" value="Smc hinge domain"/>
    <property type="match status" value="1"/>
</dbReference>
<feature type="coiled-coil region" evidence="15">
    <location>
        <begin position="338"/>
        <end position="376"/>
    </location>
</feature>
<comment type="similarity">
    <text evidence="3">Belongs to the SMC family. SMC2 subfamily.</text>
</comment>
<keyword evidence="13" id="KW-0131">Cell cycle</keyword>
<dbReference type="InterPro" id="IPR027417">
    <property type="entry name" value="P-loop_NTPase"/>
</dbReference>
<feature type="coiled-coil region" evidence="15">
    <location>
        <begin position="992"/>
        <end position="1019"/>
    </location>
</feature>
<evidence type="ECO:0000256" key="15">
    <source>
        <dbReference type="SAM" id="Coils"/>
    </source>
</evidence>
<evidence type="ECO:0000256" key="2">
    <source>
        <dbReference type="ARBA" id="ARBA00004286"/>
    </source>
</evidence>
<dbReference type="GO" id="GO:0005634">
    <property type="term" value="C:nucleus"/>
    <property type="evidence" value="ECO:0007669"/>
    <property type="project" value="UniProtKB-SubCell"/>
</dbReference>
<feature type="coiled-coil region" evidence="15">
    <location>
        <begin position="682"/>
        <end position="945"/>
    </location>
</feature>
<keyword evidence="8" id="KW-0498">Mitosis</keyword>
<keyword evidence="9" id="KW-0067">ATP-binding</keyword>
<evidence type="ECO:0000256" key="8">
    <source>
        <dbReference type="ARBA" id="ARBA00022776"/>
    </source>
</evidence>
<proteinExistence type="inferred from homology"/>
<keyword evidence="18" id="KW-1185">Reference proteome</keyword>
<dbReference type="Gene3D" id="3.40.50.300">
    <property type="entry name" value="P-loop containing nucleotide triphosphate hydrolases"/>
    <property type="match status" value="2"/>
</dbReference>
<protein>
    <recommendedName>
        <fullName evidence="4">Structural maintenance of chromosomes protein 2</fullName>
    </recommendedName>
</protein>
<reference evidence="17" key="1">
    <citation type="submission" date="2019-09" db="EMBL/GenBank/DDBJ databases">
        <title>Bird 10,000 Genomes (B10K) Project - Family phase.</title>
        <authorList>
            <person name="Zhang G."/>
        </authorList>
    </citation>
    <scope>NUCLEOTIDE SEQUENCE</scope>
    <source>
        <strain evidence="17">OUT-0039</strain>
        <tissue evidence="17">Muscle</tissue>
    </source>
</reference>
<dbReference type="Gene3D" id="1.10.287.1490">
    <property type="match status" value="1"/>
</dbReference>
<sequence>MYIKSIVLEGFKSYAQRTEICDFDPLFNAITGLNGSGKSNILDSICFVLGINNLSQVRASNLQDLVYKSGQAGITKATVSINFDNTNKSQSPLGFEANDEITVTRQVVVGGRSKYLINGVNAANSRVQDLFCSVGLNVNNPYFLIMQGQITKVLNMKPPEILAMIEEAAGTRMYECKKTSVQKTIEKKESKLKSIQTVLNEEISPTLQKLKEERASYLEYQKLVRETEHLGRFCIAYQFVLAEETKVSSTGVLNEMQSKVEGFEKSRAEIEQKVKQLNQDILEMEKVKDKEVGGKLRALEAALSEHQRVHTKAQSALDLKKQNLKGEEVKYNELVTRMQKDSKVLVAKEKEVKNLEEELNALLEESEKDARALAAAQQHFNAVSAGLSSSKDGEEATLSGQMMICKDEISKAVTEAKQAQMKLNYARKELKVKEAEVSKMDEGYKKDRKAFEAVEKMKIALEKQIKELNYSEEKGEALLAKKKALISDISRLRELSENLMAKFPHLQFTYKHPEKNWNLNHVKGPVVSLFTVKDLSNAKALEAVAGGKLYDIVVDTEVTGKKLLEKGELKRRYTIIPLNKISARCVQADTVKLAQSLAGHANLDLALSLIVYEPELQKAMEYVFGTTLVCNNMDNAKKVTFDKRIMTRSVTLDGEVFDPQGTLHGGNCWFYSYNTNNIAAPILSKLQQVKDVETELKKKESELAAVEDELASLRAVAEKYQQLKQQWEMKSEEAELLQKKLHQSAYHKQEEELLALRKTIASCEETLNETEETKKKAEKKYKELEDKIKNAEAECLKERKNAEQKLDNAKKKADTSSKKIKDMQQEVKALVLELEELKQEQATSKQQITAAEEAIKSYQDQVDTMVAEVAKTEESVERAQKELAKQKGVIALHDNAIKDKSAEMVKYRELNNELQLKVKELEHSITKCQQEAADAAAKVDKLLKEYKWIASDKPLFGQPNTAYDFKSINPKEASQKLQKLQEHKEKLGRNVNTRAMNMLSDAEERYNDLMKKKRIVENDKIKILAVIEELDRKKKQALDIAWKKVNDDFGSIFSTLLPGARAMLAASKSHSGFVGMEFRVALGNTWKENLTELSGGQRSLVALSLILAMLLFRPAPVYILDEVDAALDLSHTQNIGQMLQTHFRHSQFIVVSLKDGMFNNANVLYKTRFVDGVSTIARYSQTQNKKNESAHQKPE</sequence>
<dbReference type="InterPro" id="IPR010935">
    <property type="entry name" value="SMC_hinge"/>
</dbReference>
<evidence type="ECO:0000256" key="3">
    <source>
        <dbReference type="ARBA" id="ARBA00005231"/>
    </source>
</evidence>
<dbReference type="GO" id="GO:0051301">
    <property type="term" value="P:cell division"/>
    <property type="evidence" value="ECO:0007669"/>
    <property type="project" value="UniProtKB-KW"/>
</dbReference>
<comment type="subcellular location">
    <subcellularLocation>
        <location evidence="2">Chromosome</location>
    </subcellularLocation>
    <subcellularLocation>
        <location evidence="1">Nucleus</location>
    </subcellularLocation>
</comment>
<evidence type="ECO:0000256" key="11">
    <source>
        <dbReference type="ARBA" id="ARBA00023067"/>
    </source>
</evidence>
<evidence type="ECO:0000256" key="9">
    <source>
        <dbReference type="ARBA" id="ARBA00022840"/>
    </source>
</evidence>
<evidence type="ECO:0000313" key="18">
    <source>
        <dbReference type="Proteomes" id="UP000611277"/>
    </source>
</evidence>
<keyword evidence="11" id="KW-0226">DNA condensation</keyword>
<dbReference type="SUPFAM" id="SSF52540">
    <property type="entry name" value="P-loop containing nucleoside triphosphate hydrolases"/>
    <property type="match status" value="1"/>
</dbReference>
<evidence type="ECO:0000256" key="12">
    <source>
        <dbReference type="ARBA" id="ARBA00023242"/>
    </source>
</evidence>
<dbReference type="Pfam" id="PF02463">
    <property type="entry name" value="SMC_N"/>
    <property type="match status" value="1"/>
</dbReference>
<evidence type="ECO:0000256" key="7">
    <source>
        <dbReference type="ARBA" id="ARBA00022741"/>
    </source>
</evidence>
<evidence type="ECO:0000256" key="1">
    <source>
        <dbReference type="ARBA" id="ARBA00004123"/>
    </source>
</evidence>
<dbReference type="InterPro" id="IPR024704">
    <property type="entry name" value="SMC"/>
</dbReference>
<evidence type="ECO:0000256" key="5">
    <source>
        <dbReference type="ARBA" id="ARBA00022454"/>
    </source>
</evidence>
<evidence type="ECO:0000256" key="13">
    <source>
        <dbReference type="ARBA" id="ARBA00023306"/>
    </source>
</evidence>
<dbReference type="Pfam" id="PF06470">
    <property type="entry name" value="SMC_hinge"/>
    <property type="match status" value="1"/>
</dbReference>
<dbReference type="SMART" id="SM00968">
    <property type="entry name" value="SMC_hinge"/>
    <property type="match status" value="1"/>
</dbReference>
<accession>A0A851SMQ3</accession>
<gene>
    <name evidence="17" type="primary">Smc2</name>
    <name evidence="17" type="ORF">CERFAM_R03916</name>
</gene>